<gene>
    <name evidence="1" type="ORF">SPPG_09129</name>
</gene>
<proteinExistence type="predicted"/>
<dbReference type="RefSeq" id="XP_016609928.1">
    <property type="nucleotide sequence ID" value="XM_016757286.1"/>
</dbReference>
<dbReference type="EMBL" id="KQ257454">
    <property type="protein sequence ID" value="KND01889.1"/>
    <property type="molecule type" value="Genomic_DNA"/>
</dbReference>
<evidence type="ECO:0000313" key="2">
    <source>
        <dbReference type="Proteomes" id="UP000053201"/>
    </source>
</evidence>
<reference evidence="1 2" key="1">
    <citation type="submission" date="2009-08" db="EMBL/GenBank/DDBJ databases">
        <title>The Genome Sequence of Spizellomyces punctatus strain DAOM BR117.</title>
        <authorList>
            <consortium name="The Broad Institute Genome Sequencing Platform"/>
            <person name="Russ C."/>
            <person name="Cuomo C."/>
            <person name="Shea T."/>
            <person name="Young S.K."/>
            <person name="Zeng Q."/>
            <person name="Koehrsen M."/>
            <person name="Haas B."/>
            <person name="Borodovsky M."/>
            <person name="Guigo R."/>
            <person name="Alvarado L."/>
            <person name="Berlin A."/>
            <person name="Bochicchio J."/>
            <person name="Borenstein D."/>
            <person name="Chapman S."/>
            <person name="Chen Z."/>
            <person name="Engels R."/>
            <person name="Freedman E."/>
            <person name="Gellesch M."/>
            <person name="Goldberg J."/>
            <person name="Griggs A."/>
            <person name="Gujja S."/>
            <person name="Heiman D."/>
            <person name="Hepburn T."/>
            <person name="Howarth C."/>
            <person name="Jen D."/>
            <person name="Larson L."/>
            <person name="Lewis B."/>
            <person name="Mehta T."/>
            <person name="Park D."/>
            <person name="Pearson M."/>
            <person name="Roberts A."/>
            <person name="Saif S."/>
            <person name="Shenoy N."/>
            <person name="Sisk P."/>
            <person name="Stolte C."/>
            <person name="Sykes S."/>
            <person name="Thomson T."/>
            <person name="Walk T."/>
            <person name="White J."/>
            <person name="Yandava C."/>
            <person name="Burger G."/>
            <person name="Gray M.W."/>
            <person name="Holland P.W.H."/>
            <person name="King N."/>
            <person name="Lang F.B.F."/>
            <person name="Roger A.J."/>
            <person name="Ruiz-Trillo I."/>
            <person name="Lander E."/>
            <person name="Nusbaum C."/>
        </authorList>
    </citation>
    <scope>NUCLEOTIDE SEQUENCE [LARGE SCALE GENOMIC DNA]</scope>
    <source>
        <strain evidence="1 2">DAOM BR117</strain>
    </source>
</reference>
<dbReference type="OrthoDB" id="10268338at2759"/>
<dbReference type="VEuPathDB" id="FungiDB:SPPG_09129"/>
<dbReference type="AlphaFoldDB" id="A0A0L0HM40"/>
<sequence>MPRDSGTLRGTWVFKCENADTDYKICECGGRYLKTESPLGARSYKNHIRSQKHMNYLLQQGVEFVDPDTSLRLLQKPNYAPNQAPHSCTVAGCRGEVKEDFWEVTGQSENTQ</sequence>
<dbReference type="Proteomes" id="UP000053201">
    <property type="component" value="Unassembled WGS sequence"/>
</dbReference>
<protein>
    <submittedName>
        <fullName evidence="1">Uncharacterized protein</fullName>
    </submittedName>
</protein>
<dbReference type="GeneID" id="27692254"/>
<evidence type="ECO:0000313" key="1">
    <source>
        <dbReference type="EMBL" id="KND01889.1"/>
    </source>
</evidence>
<keyword evidence="2" id="KW-1185">Reference proteome</keyword>
<accession>A0A0L0HM40</accession>
<dbReference type="InParanoid" id="A0A0L0HM40"/>
<organism evidence="1 2">
    <name type="scientific">Spizellomyces punctatus (strain DAOM BR117)</name>
    <dbReference type="NCBI Taxonomy" id="645134"/>
    <lineage>
        <taxon>Eukaryota</taxon>
        <taxon>Fungi</taxon>
        <taxon>Fungi incertae sedis</taxon>
        <taxon>Chytridiomycota</taxon>
        <taxon>Chytridiomycota incertae sedis</taxon>
        <taxon>Chytridiomycetes</taxon>
        <taxon>Spizellomycetales</taxon>
        <taxon>Spizellomycetaceae</taxon>
        <taxon>Spizellomyces</taxon>
    </lineage>
</organism>
<name>A0A0L0HM40_SPIPD</name>